<comment type="subcellular location">
    <subcellularLocation>
        <location evidence="4">Cytoplasm</location>
    </subcellularLocation>
    <subcellularLocation>
        <location evidence="3">Membrane</location>
    </subcellularLocation>
</comment>
<evidence type="ECO:0000256" key="3">
    <source>
        <dbReference type="ARBA" id="ARBA00004370"/>
    </source>
</evidence>
<evidence type="ECO:0000256" key="5">
    <source>
        <dbReference type="ARBA" id="ARBA00012438"/>
    </source>
</evidence>
<sequence length="517" mass="54752">MFSRFGLRSRMAVSYVLVSAAAVLVVEAVLLATMAPRIRSATESAEQAQRRMVEIADQMLQSKVENLALEMATVAGRKVGIAAVREPGAGDEALLVTVVEAGGIPDSVQREGAEHADVAQVLATVDGRVVGSEPATFLARDSRLPAEAVNPSASSGRTRMNGQPAGWASRPVEITDRTGDRRVMGIAYAVVVSEVKSLHAGKADVSTGDVSRRESRPGFGTGASQGIVSLLLPGVIVLILLLPVGALFGLASTGRLIRRIRKLAEATSAMADGELRTRLPVSGGDEVGRLEQAFNSMAERLDAAVHTERRAAGAEARRAERTRIARELHDSISQDLFSASMVAGGLRQALPAGSELGRQAGSLERSLARTMREMRALLLELRPIALEDAGLAEALVELCRTYEARLGISIAAQIDPPRLEAPVEHAVLRVVQEALGNALRHGRPDSIELRVTGTDGRVAVTVQDDGRGFDPRKTAGRHGMGLDLMRERLGELGGTLDVVSGPEQGTTVRVLLPTGTT</sequence>
<evidence type="ECO:0000256" key="8">
    <source>
        <dbReference type="ARBA" id="ARBA00022490"/>
    </source>
</evidence>
<dbReference type="InterPro" id="IPR004358">
    <property type="entry name" value="Sig_transdc_His_kin-like_C"/>
</dbReference>
<keyword evidence="14 21" id="KW-1133">Transmembrane helix</keyword>
<feature type="transmembrane region" description="Helical" evidence="21">
    <location>
        <begin position="230"/>
        <end position="251"/>
    </location>
</feature>
<keyword evidence="17" id="KW-0411">Iron-sulfur</keyword>
<evidence type="ECO:0000256" key="7">
    <source>
        <dbReference type="ARBA" id="ARBA00022485"/>
    </source>
</evidence>
<keyword evidence="10" id="KW-0808">Transferase</keyword>
<evidence type="ECO:0000256" key="21">
    <source>
        <dbReference type="SAM" id="Phobius"/>
    </source>
</evidence>
<dbReference type="InterPro" id="IPR050482">
    <property type="entry name" value="Sensor_HK_TwoCompSys"/>
</dbReference>
<evidence type="ECO:0000259" key="23">
    <source>
        <dbReference type="PROSITE" id="PS50885"/>
    </source>
</evidence>
<evidence type="ECO:0000313" key="24">
    <source>
        <dbReference type="EMBL" id="MEE6257034.1"/>
    </source>
</evidence>
<keyword evidence="8" id="KW-0963">Cytoplasm</keyword>
<keyword evidence="21" id="KW-0472">Membrane</keyword>
<dbReference type="CDD" id="cd06225">
    <property type="entry name" value="HAMP"/>
    <property type="match status" value="1"/>
</dbReference>
<protein>
    <recommendedName>
        <fullName evidence="6">Oxygen sensor histidine kinase NreB</fullName>
        <ecNumber evidence="5">2.7.13.3</ecNumber>
    </recommendedName>
    <alternativeName>
        <fullName evidence="19">Nitrogen regulation protein B</fullName>
    </alternativeName>
</protein>
<evidence type="ECO:0000256" key="10">
    <source>
        <dbReference type="ARBA" id="ARBA00022679"/>
    </source>
</evidence>
<dbReference type="PROSITE" id="PS50109">
    <property type="entry name" value="HIS_KIN"/>
    <property type="match status" value="1"/>
</dbReference>
<dbReference type="SUPFAM" id="SSF55874">
    <property type="entry name" value="ATPase domain of HSP90 chaperone/DNA topoisomerase II/histidine kinase"/>
    <property type="match status" value="1"/>
</dbReference>
<dbReference type="Gene3D" id="3.30.565.10">
    <property type="entry name" value="Histidine kinase-like ATPase, C-terminal domain"/>
    <property type="match status" value="1"/>
</dbReference>
<dbReference type="Gene3D" id="6.10.340.10">
    <property type="match status" value="1"/>
</dbReference>
<dbReference type="PANTHER" id="PTHR24421">
    <property type="entry name" value="NITRATE/NITRITE SENSOR PROTEIN NARX-RELATED"/>
    <property type="match status" value="1"/>
</dbReference>
<dbReference type="InterPro" id="IPR005467">
    <property type="entry name" value="His_kinase_dom"/>
</dbReference>
<evidence type="ECO:0000256" key="19">
    <source>
        <dbReference type="ARBA" id="ARBA00030800"/>
    </source>
</evidence>
<evidence type="ECO:0000256" key="13">
    <source>
        <dbReference type="ARBA" id="ARBA00022777"/>
    </source>
</evidence>
<keyword evidence="13 24" id="KW-0418">Kinase</keyword>
<dbReference type="EC" id="2.7.13.3" evidence="5"/>
<feature type="domain" description="Histidine kinase" evidence="22">
    <location>
        <begin position="323"/>
        <end position="516"/>
    </location>
</feature>
<evidence type="ECO:0000256" key="6">
    <source>
        <dbReference type="ARBA" id="ARBA00017322"/>
    </source>
</evidence>
<keyword evidence="25" id="KW-1185">Reference proteome</keyword>
<dbReference type="Proteomes" id="UP001332243">
    <property type="component" value="Unassembled WGS sequence"/>
</dbReference>
<dbReference type="Pfam" id="PF02518">
    <property type="entry name" value="HATPase_c"/>
    <property type="match status" value="1"/>
</dbReference>
<evidence type="ECO:0000256" key="14">
    <source>
        <dbReference type="ARBA" id="ARBA00022989"/>
    </source>
</evidence>
<evidence type="ECO:0000256" key="17">
    <source>
        <dbReference type="ARBA" id="ARBA00023014"/>
    </source>
</evidence>
<evidence type="ECO:0000256" key="18">
    <source>
        <dbReference type="ARBA" id="ARBA00024827"/>
    </source>
</evidence>
<evidence type="ECO:0000256" key="12">
    <source>
        <dbReference type="ARBA" id="ARBA00022723"/>
    </source>
</evidence>
<evidence type="ECO:0000259" key="22">
    <source>
        <dbReference type="PROSITE" id="PS50109"/>
    </source>
</evidence>
<comment type="function">
    <text evidence="18">Member of the two-component regulatory system NreB/NreC involved in the control of dissimilatory nitrate/nitrite reduction in response to oxygen. NreB functions as a direct oxygen sensor histidine kinase which is autophosphorylated, in the absence of oxygen, probably at the conserved histidine residue, and transfers its phosphate group probably to a conserved aspartate residue of NreC. NreB/NreC activates the expression of the nitrate (narGHJI) and nitrite (nir) reductase operons, as well as the putative nitrate transporter gene narT.</text>
</comment>
<keyword evidence="12" id="KW-0479">Metal-binding</keyword>
<dbReference type="EMBL" id="JAZGQK010000001">
    <property type="protein sequence ID" value="MEE6257034.1"/>
    <property type="molecule type" value="Genomic_DNA"/>
</dbReference>
<proteinExistence type="predicted"/>
<dbReference type="Gene3D" id="1.20.5.1930">
    <property type="match status" value="1"/>
</dbReference>
<dbReference type="InterPro" id="IPR003594">
    <property type="entry name" value="HATPase_dom"/>
</dbReference>
<dbReference type="SMART" id="SM00387">
    <property type="entry name" value="HATPase_c"/>
    <property type="match status" value="1"/>
</dbReference>
<evidence type="ECO:0000256" key="11">
    <source>
        <dbReference type="ARBA" id="ARBA00022692"/>
    </source>
</evidence>
<evidence type="ECO:0000256" key="16">
    <source>
        <dbReference type="ARBA" id="ARBA00023012"/>
    </source>
</evidence>
<dbReference type="SUPFAM" id="SSF158472">
    <property type="entry name" value="HAMP domain-like"/>
    <property type="match status" value="1"/>
</dbReference>
<evidence type="ECO:0000313" key="25">
    <source>
        <dbReference type="Proteomes" id="UP001332243"/>
    </source>
</evidence>
<dbReference type="Pfam" id="PF07730">
    <property type="entry name" value="HisKA_3"/>
    <property type="match status" value="1"/>
</dbReference>
<keyword evidence="16" id="KW-0902">Two-component regulatory system</keyword>
<keyword evidence="7" id="KW-0004">4Fe-4S</keyword>
<evidence type="ECO:0000256" key="4">
    <source>
        <dbReference type="ARBA" id="ARBA00004496"/>
    </source>
</evidence>
<dbReference type="InterPro" id="IPR036890">
    <property type="entry name" value="HATPase_C_sf"/>
</dbReference>
<dbReference type="RefSeq" id="WP_331212140.1">
    <property type="nucleotide sequence ID" value="NZ_JAZGQK010000001.1"/>
</dbReference>
<keyword evidence="11 21" id="KW-0812">Transmembrane</keyword>
<dbReference type="GO" id="GO:0016301">
    <property type="term" value="F:kinase activity"/>
    <property type="evidence" value="ECO:0007669"/>
    <property type="project" value="UniProtKB-KW"/>
</dbReference>
<reference evidence="24 25" key="1">
    <citation type="submission" date="2024-01" db="EMBL/GenBank/DDBJ databases">
        <title>Genome insights into Plantactinospora sonchi sp. nov.</title>
        <authorList>
            <person name="Wang L."/>
        </authorList>
    </citation>
    <scope>NUCLEOTIDE SEQUENCE [LARGE SCALE GENOMIC DNA]</scope>
    <source>
        <strain evidence="24 25">NEAU-QY2</strain>
    </source>
</reference>
<gene>
    <name evidence="24" type="ORF">V1633_00840</name>
</gene>
<dbReference type="SMART" id="SM00304">
    <property type="entry name" value="HAMP"/>
    <property type="match status" value="1"/>
</dbReference>
<organism evidence="24 25">
    <name type="scientific">Plantactinospora sonchi</name>
    <dbReference type="NCBI Taxonomy" id="1544735"/>
    <lineage>
        <taxon>Bacteria</taxon>
        <taxon>Bacillati</taxon>
        <taxon>Actinomycetota</taxon>
        <taxon>Actinomycetes</taxon>
        <taxon>Micromonosporales</taxon>
        <taxon>Micromonosporaceae</taxon>
        <taxon>Plantactinospora</taxon>
    </lineage>
</organism>
<comment type="catalytic activity">
    <reaction evidence="1">
        <text>ATP + protein L-histidine = ADP + protein N-phospho-L-histidine.</text>
        <dbReference type="EC" id="2.7.13.3"/>
    </reaction>
</comment>
<keyword evidence="9" id="KW-0597">Phosphoprotein</keyword>
<name>A0ABU7RL95_9ACTN</name>
<comment type="caution">
    <text evidence="24">The sequence shown here is derived from an EMBL/GenBank/DDBJ whole genome shotgun (WGS) entry which is preliminary data.</text>
</comment>
<feature type="compositionally biased region" description="Polar residues" evidence="20">
    <location>
        <begin position="151"/>
        <end position="161"/>
    </location>
</feature>
<evidence type="ECO:0000256" key="15">
    <source>
        <dbReference type="ARBA" id="ARBA00023004"/>
    </source>
</evidence>
<evidence type="ECO:0000256" key="2">
    <source>
        <dbReference type="ARBA" id="ARBA00001966"/>
    </source>
</evidence>
<feature type="region of interest" description="Disordered" evidence="20">
    <location>
        <begin position="148"/>
        <end position="167"/>
    </location>
</feature>
<dbReference type="InterPro" id="IPR003660">
    <property type="entry name" value="HAMP_dom"/>
</dbReference>
<dbReference type="InterPro" id="IPR011712">
    <property type="entry name" value="Sig_transdc_His_kin_sub3_dim/P"/>
</dbReference>
<dbReference type="PRINTS" id="PR00344">
    <property type="entry name" value="BCTRLSENSOR"/>
</dbReference>
<dbReference type="PROSITE" id="PS50885">
    <property type="entry name" value="HAMP"/>
    <property type="match status" value="1"/>
</dbReference>
<dbReference type="PANTHER" id="PTHR24421:SF58">
    <property type="entry name" value="SIGNAL TRANSDUCTION HISTIDINE-PROTEIN KINASE_PHOSPHATASE UHPB"/>
    <property type="match status" value="1"/>
</dbReference>
<evidence type="ECO:0000256" key="20">
    <source>
        <dbReference type="SAM" id="MobiDB-lite"/>
    </source>
</evidence>
<comment type="cofactor">
    <cofactor evidence="2">
        <name>[4Fe-4S] cluster</name>
        <dbReference type="ChEBI" id="CHEBI:49883"/>
    </cofactor>
</comment>
<evidence type="ECO:0000256" key="1">
    <source>
        <dbReference type="ARBA" id="ARBA00000085"/>
    </source>
</evidence>
<accession>A0ABU7RL95</accession>
<dbReference type="Pfam" id="PF00672">
    <property type="entry name" value="HAMP"/>
    <property type="match status" value="1"/>
</dbReference>
<dbReference type="CDD" id="cd16917">
    <property type="entry name" value="HATPase_UhpB-NarQ-NarX-like"/>
    <property type="match status" value="1"/>
</dbReference>
<feature type="domain" description="HAMP" evidence="23">
    <location>
        <begin position="254"/>
        <end position="306"/>
    </location>
</feature>
<evidence type="ECO:0000256" key="9">
    <source>
        <dbReference type="ARBA" id="ARBA00022553"/>
    </source>
</evidence>
<keyword evidence="15" id="KW-0408">Iron</keyword>